<reference evidence="2 5" key="2">
    <citation type="submission" date="2017-03" db="EMBL/GenBank/DDBJ databases">
        <title>Rapid Whole Genome Sequencing of Comamonas kerstersii Causing Continuous ambulatory Peritoneal Dialysis-Associated Peritonitis.</title>
        <authorList>
            <person name="Zheng B."/>
        </authorList>
    </citation>
    <scope>NUCLEOTIDE SEQUENCE [LARGE SCALE GENOMIC DNA]</scope>
    <source>
        <strain evidence="2 5">8943</strain>
    </source>
</reference>
<evidence type="ECO:0000256" key="1">
    <source>
        <dbReference type="SAM" id="Phobius"/>
    </source>
</evidence>
<accession>A0A0W7YWU1</accession>
<evidence type="ECO:0000313" key="3">
    <source>
        <dbReference type="EMBL" id="KUF39638.1"/>
    </source>
</evidence>
<feature type="transmembrane region" description="Helical" evidence="1">
    <location>
        <begin position="82"/>
        <end position="106"/>
    </location>
</feature>
<dbReference type="KEGG" id="cke:B5M06_15800"/>
<organism evidence="3 4">
    <name type="scientific">Comamonas kerstersii</name>
    <dbReference type="NCBI Taxonomy" id="225992"/>
    <lineage>
        <taxon>Bacteria</taxon>
        <taxon>Pseudomonadati</taxon>
        <taxon>Pseudomonadota</taxon>
        <taxon>Betaproteobacteria</taxon>
        <taxon>Burkholderiales</taxon>
        <taxon>Comamonadaceae</taxon>
        <taxon>Comamonas</taxon>
    </lineage>
</organism>
<evidence type="ECO:0000313" key="5">
    <source>
        <dbReference type="Proteomes" id="UP000242792"/>
    </source>
</evidence>
<keyword evidence="1" id="KW-1133">Transmembrane helix</keyword>
<proteinExistence type="predicted"/>
<keyword evidence="1" id="KW-0812">Transmembrane</keyword>
<keyword evidence="4" id="KW-1185">Reference proteome</keyword>
<dbReference type="InterPro" id="IPR009937">
    <property type="entry name" value="Phage_holin_3_6"/>
</dbReference>
<evidence type="ECO:0000313" key="2">
    <source>
        <dbReference type="EMBL" id="AQZ99494.1"/>
    </source>
</evidence>
<keyword evidence="1" id="KW-0472">Membrane</keyword>
<evidence type="ECO:0000313" key="4">
    <source>
        <dbReference type="Proteomes" id="UP000053300"/>
    </source>
</evidence>
<name>A0A0W7YWU1_9BURK</name>
<feature type="transmembrane region" description="Helical" evidence="1">
    <location>
        <begin position="48"/>
        <end position="70"/>
    </location>
</feature>
<sequence>MNWMSAIGLDSLLARIRTNLNEGAIAAEDRIELARLEWSAQKKRMQTIFVLGIVMGGLTIVALLLISMAVMVQFWDSPQRTVVAWVIACVWFVAWVATLLVLVAVLRKSSRPFELTRAELAKDWSLIKERL</sequence>
<gene>
    <name evidence="3" type="ORF">AS359_06185</name>
    <name evidence="2" type="ORF">B5M06_15800</name>
</gene>
<dbReference type="Pfam" id="PF07332">
    <property type="entry name" value="Phage_holin_3_6"/>
    <property type="match status" value="1"/>
</dbReference>
<dbReference type="EMBL" id="LPXH01000035">
    <property type="protein sequence ID" value="KUF39638.1"/>
    <property type="molecule type" value="Genomic_DNA"/>
</dbReference>
<dbReference type="Proteomes" id="UP000242792">
    <property type="component" value="Chromosome"/>
</dbReference>
<dbReference type="AlphaFoldDB" id="A0A0W7YWU1"/>
<dbReference type="Proteomes" id="UP000053300">
    <property type="component" value="Unassembled WGS sequence"/>
</dbReference>
<evidence type="ECO:0008006" key="6">
    <source>
        <dbReference type="Google" id="ProtNLM"/>
    </source>
</evidence>
<accession>A0A1V0BI10</accession>
<reference evidence="3 4" key="1">
    <citation type="submission" date="2015-12" db="EMBL/GenBank/DDBJ databases">
        <title>Complete genome sequence of a multi-drug resistant strain Acidovorax sp. 12322-1.</title>
        <authorList>
            <person name="Ming D."/>
            <person name="Wang M."/>
            <person name="Hu S."/>
            <person name="Zhou Y."/>
            <person name="Jiang T."/>
        </authorList>
    </citation>
    <scope>NUCLEOTIDE SEQUENCE [LARGE SCALE GENOMIC DNA]</scope>
    <source>
        <strain evidence="3 4">12322-1</strain>
    </source>
</reference>
<dbReference type="EMBL" id="CP020121">
    <property type="protein sequence ID" value="AQZ99494.1"/>
    <property type="molecule type" value="Genomic_DNA"/>
</dbReference>
<dbReference type="OrthoDB" id="8906425at2"/>
<dbReference type="GeneID" id="83040767"/>
<protein>
    <recommendedName>
        <fullName evidence="6">Phage holin family protein</fullName>
    </recommendedName>
</protein>
<dbReference type="STRING" id="225992.B5M06_15800"/>
<dbReference type="RefSeq" id="WP_054067257.1">
    <property type="nucleotide sequence ID" value="NZ_CATYED010000013.1"/>
</dbReference>